<accession>A0A915HVL5</accession>
<proteinExistence type="predicted"/>
<protein>
    <submittedName>
        <fullName evidence="2">Uncharacterized protein</fullName>
    </submittedName>
</protein>
<keyword evidence="1" id="KW-1185">Reference proteome</keyword>
<evidence type="ECO:0000313" key="1">
    <source>
        <dbReference type="Proteomes" id="UP000887565"/>
    </source>
</evidence>
<name>A0A915HVL5_ROMCU</name>
<sequence length="32" mass="3574">MSTRRPHPSSGNVRRCLRLGHAGCRFAAWPPV</sequence>
<organism evidence="1 2">
    <name type="scientific">Romanomermis culicivorax</name>
    <name type="common">Nematode worm</name>
    <dbReference type="NCBI Taxonomy" id="13658"/>
    <lineage>
        <taxon>Eukaryota</taxon>
        <taxon>Metazoa</taxon>
        <taxon>Ecdysozoa</taxon>
        <taxon>Nematoda</taxon>
        <taxon>Enoplea</taxon>
        <taxon>Dorylaimia</taxon>
        <taxon>Mermithida</taxon>
        <taxon>Mermithoidea</taxon>
        <taxon>Mermithidae</taxon>
        <taxon>Romanomermis</taxon>
    </lineage>
</organism>
<evidence type="ECO:0000313" key="2">
    <source>
        <dbReference type="WBParaSite" id="nRc.2.0.1.t05453-RA"/>
    </source>
</evidence>
<dbReference type="AlphaFoldDB" id="A0A915HVL5"/>
<dbReference type="WBParaSite" id="nRc.2.0.1.t05453-RA">
    <property type="protein sequence ID" value="nRc.2.0.1.t05453-RA"/>
    <property type="gene ID" value="nRc.2.0.1.g05453"/>
</dbReference>
<dbReference type="Proteomes" id="UP000887565">
    <property type="component" value="Unplaced"/>
</dbReference>
<reference evidence="2" key="1">
    <citation type="submission" date="2022-11" db="UniProtKB">
        <authorList>
            <consortium name="WormBaseParasite"/>
        </authorList>
    </citation>
    <scope>IDENTIFICATION</scope>
</reference>